<evidence type="ECO:0000313" key="2">
    <source>
        <dbReference type="EMBL" id="VEL08249.1"/>
    </source>
</evidence>
<proteinExistence type="predicted"/>
<keyword evidence="3" id="KW-1185">Reference proteome</keyword>
<feature type="non-terminal residue" evidence="2">
    <location>
        <position position="978"/>
    </location>
</feature>
<evidence type="ECO:0000313" key="3">
    <source>
        <dbReference type="Proteomes" id="UP000784294"/>
    </source>
</evidence>
<gene>
    <name evidence="2" type="ORF">PXEA_LOCUS1689</name>
</gene>
<evidence type="ECO:0000256" key="1">
    <source>
        <dbReference type="SAM" id="MobiDB-lite"/>
    </source>
</evidence>
<reference evidence="2" key="1">
    <citation type="submission" date="2018-11" db="EMBL/GenBank/DDBJ databases">
        <authorList>
            <consortium name="Pathogen Informatics"/>
        </authorList>
    </citation>
    <scope>NUCLEOTIDE SEQUENCE</scope>
</reference>
<feature type="compositionally biased region" description="Polar residues" evidence="1">
    <location>
        <begin position="486"/>
        <end position="505"/>
    </location>
</feature>
<feature type="compositionally biased region" description="Basic and acidic residues" evidence="1">
    <location>
        <begin position="787"/>
        <end position="797"/>
    </location>
</feature>
<feature type="region of interest" description="Disordered" evidence="1">
    <location>
        <begin position="461"/>
        <end position="518"/>
    </location>
</feature>
<protein>
    <submittedName>
        <fullName evidence="2">Uncharacterized protein</fullName>
    </submittedName>
</protein>
<sequence length="978" mass="104855">MPRWSTRVSRSTNTPDSDNPPSRIQSGKLDNRAIIIDKAQVVAAPLLPTSSGGAFQSIPDTRHQEAEQPVKTAIDSLLESSFGTEAFVPISPSTQPLSFTRKVRGSCESAEMNKSVSEPPPASLSAWVAATEVFSEKKSLSQSLPLTPTLPTSPSLSISPIGCPDMKVTPSDQPTPLHSFIPDLSLPCGRSFTSFGTPSSSFMRVAAWVQSINEAGRLHTVSIRSHQLPPAHRVESSKQHRQWQSQHQHRDLGNFDIDPRRIDNLIEVIGRRNSVASVSCSSIFSSASRADEHSTREWAVHSESLSRVRRHRSAGANSPLEITCHDTSRNKPCPCCAKKDTGVLQIGGRDGYVDIPQCRRQSNRHFADPHLVRSCESEHRSVSLTSKTERMAVNSVLNELTEGNKKTIPSRPGTFAHFQGIHRQKSAMGSQTSMCLTRAGQPNLSAAMWNDKSPFEAEFRTASRGPGFSDPDRSPGQLCQAEISHKPSNCQPPKNSLASLSQRAFPNSPAEDSLNNPPPAPACSNVAALGRLGLGSCSHKWSCGSKGIVSVISSSKSTSASLPPPPFIIQQDNLAGLDVTNYNGTCFASSVQSPQLSIASAPSSSQALHFHNLTNHDHQHLQHLVSPSPDSLTSCWSGRPKFTPTSSCLSGTSLVSTGLTITMSIPPSTILADHADSGKKSHPPLGNDLVGGTLTTPFALPLMYDPRIQISPYFASPNVCTTSLASPPSLESILGQKAASRGVVALPKDGQFTMTLSNSSSTGFWKASKEPVSEKIPSSTPPSNIHEVTDGPSKDHVSIGCKGRRVGRRKATAIVGEASNRSRASRFFTLPIFSSWRWGHLKQKPVVPVSDVLPEAISSRSDRHKTKLQAHLQTGDASTELSAADATTDSVKVCLSRSRLEHVSETKNRVLATQTKRGKLFDVHPAGAREQSPSRVPNGHQTLSSFGLLQTASRDGTCEAVPSAGLSGCIRTVLGPGG</sequence>
<feature type="region of interest" description="Disordered" evidence="1">
    <location>
        <begin position="772"/>
        <end position="798"/>
    </location>
</feature>
<accession>A0A3S5AYJ5</accession>
<dbReference type="Proteomes" id="UP000784294">
    <property type="component" value="Unassembled WGS sequence"/>
</dbReference>
<feature type="compositionally biased region" description="Polar residues" evidence="1">
    <location>
        <begin position="1"/>
        <end position="25"/>
    </location>
</feature>
<organism evidence="2 3">
    <name type="scientific">Protopolystoma xenopodis</name>
    <dbReference type="NCBI Taxonomy" id="117903"/>
    <lineage>
        <taxon>Eukaryota</taxon>
        <taxon>Metazoa</taxon>
        <taxon>Spiralia</taxon>
        <taxon>Lophotrochozoa</taxon>
        <taxon>Platyhelminthes</taxon>
        <taxon>Monogenea</taxon>
        <taxon>Polyopisthocotylea</taxon>
        <taxon>Polystomatidea</taxon>
        <taxon>Polystomatidae</taxon>
        <taxon>Protopolystoma</taxon>
    </lineage>
</organism>
<dbReference type="AlphaFoldDB" id="A0A3S5AYJ5"/>
<comment type="caution">
    <text evidence="2">The sequence shown here is derived from an EMBL/GenBank/DDBJ whole genome shotgun (WGS) entry which is preliminary data.</text>
</comment>
<name>A0A3S5AYJ5_9PLAT</name>
<feature type="region of interest" description="Disordered" evidence="1">
    <location>
        <begin position="1"/>
        <end position="30"/>
    </location>
</feature>
<dbReference type="EMBL" id="CAAALY010003509">
    <property type="protein sequence ID" value="VEL08249.1"/>
    <property type="molecule type" value="Genomic_DNA"/>
</dbReference>